<dbReference type="Pfam" id="PF00107">
    <property type="entry name" value="ADH_zinc_N"/>
    <property type="match status" value="1"/>
</dbReference>
<dbReference type="Proteomes" id="UP000675163">
    <property type="component" value="Unassembled WGS sequence"/>
</dbReference>
<keyword evidence="4 6" id="KW-0862">Zinc</keyword>
<comment type="caution">
    <text evidence="8">The sequence shown here is derived from an EMBL/GenBank/DDBJ whole genome shotgun (WGS) entry which is preliminary data.</text>
</comment>
<evidence type="ECO:0000256" key="3">
    <source>
        <dbReference type="ARBA" id="ARBA00022723"/>
    </source>
</evidence>
<dbReference type="Pfam" id="PF08240">
    <property type="entry name" value="ADH_N"/>
    <property type="match status" value="1"/>
</dbReference>
<dbReference type="Gene3D" id="3.40.50.720">
    <property type="entry name" value="NAD(P)-binding Rossmann-like Domain"/>
    <property type="match status" value="1"/>
</dbReference>
<evidence type="ECO:0000256" key="5">
    <source>
        <dbReference type="ARBA" id="ARBA00023002"/>
    </source>
</evidence>
<proteinExistence type="inferred from homology"/>
<dbReference type="PANTHER" id="PTHR42813:SF4">
    <property type="entry name" value="NADP-DEPENDENT ISOPROPANOL DEHYDROGENASE"/>
    <property type="match status" value="1"/>
</dbReference>
<dbReference type="SMART" id="SM00829">
    <property type="entry name" value="PKS_ER"/>
    <property type="match status" value="1"/>
</dbReference>
<evidence type="ECO:0000259" key="7">
    <source>
        <dbReference type="SMART" id="SM00829"/>
    </source>
</evidence>
<reference evidence="8" key="1">
    <citation type="submission" date="2021-02" db="EMBL/GenBank/DDBJ databases">
        <title>Sequencing the genomes of 1000 actinobacteria strains.</title>
        <authorList>
            <person name="Klenk H.-P."/>
        </authorList>
    </citation>
    <scope>NUCLEOTIDE SEQUENCE</scope>
    <source>
        <strain evidence="8">DSM 22850</strain>
    </source>
</reference>
<dbReference type="PANTHER" id="PTHR42813">
    <property type="entry name" value="ZINC-TYPE ALCOHOL DEHYDROGENASE-LIKE"/>
    <property type="match status" value="1"/>
</dbReference>
<feature type="domain" description="Enoyl reductase (ER)" evidence="7">
    <location>
        <begin position="5"/>
        <end position="351"/>
    </location>
</feature>
<dbReference type="InterPro" id="IPR011032">
    <property type="entry name" value="GroES-like_sf"/>
</dbReference>
<dbReference type="GO" id="GO:0008270">
    <property type="term" value="F:zinc ion binding"/>
    <property type="evidence" value="ECO:0007669"/>
    <property type="project" value="InterPro"/>
</dbReference>
<dbReference type="SUPFAM" id="SSF50129">
    <property type="entry name" value="GroES-like"/>
    <property type="match status" value="1"/>
</dbReference>
<dbReference type="PROSITE" id="PS00059">
    <property type="entry name" value="ADH_ZINC"/>
    <property type="match status" value="1"/>
</dbReference>
<dbReference type="InterPro" id="IPR002328">
    <property type="entry name" value="ADH_Zn_CS"/>
</dbReference>
<keyword evidence="3 6" id="KW-0479">Metal-binding</keyword>
<dbReference type="AlphaFoldDB" id="A0A940PX22"/>
<gene>
    <name evidence="8" type="ORF">JOF28_001938</name>
</gene>
<keyword evidence="5" id="KW-0560">Oxidoreductase</keyword>
<sequence>MVARGGAVAFEERDVPSVGPRDILVRTTAASMCSADPAAASGSFDVVAAEGDAESVLPGIIIGHEAVGVVQEIGSMVTGFAVGDRAVSASTTPCGRCANCQRGFGGHCRGEMWGGYSPGVSRDGTLAEYFIVPDAEVNLAKVPDAVSDAGAVFISDSFSTGSTAIEETGLPLGGTVVVFGQGHIGLGAIAAASVAGAGLVIAVRSRAGSEDVAQRMGADMALNHAEHDVMAEILRLTDGVGVDLAVEASGSKAAFAQAIEATRLGGEISVIATYAGGDDSLTIPLPSWGWGVGDKTIRSRFQRSGGERTGRLLRLIERHRVDVTPVFTHEYSFDAALQAFADVRDGAPGLIKPLIRFN</sequence>
<evidence type="ECO:0000313" key="9">
    <source>
        <dbReference type="Proteomes" id="UP000675163"/>
    </source>
</evidence>
<dbReference type="InterPro" id="IPR013149">
    <property type="entry name" value="ADH-like_C"/>
</dbReference>
<dbReference type="InterPro" id="IPR036291">
    <property type="entry name" value="NAD(P)-bd_dom_sf"/>
</dbReference>
<dbReference type="InterPro" id="IPR020843">
    <property type="entry name" value="ER"/>
</dbReference>
<evidence type="ECO:0000256" key="4">
    <source>
        <dbReference type="ARBA" id="ARBA00022833"/>
    </source>
</evidence>
<dbReference type="EMBL" id="JAFIDA010000001">
    <property type="protein sequence ID" value="MBP1326706.1"/>
    <property type="molecule type" value="Genomic_DNA"/>
</dbReference>
<evidence type="ECO:0000256" key="1">
    <source>
        <dbReference type="ARBA" id="ARBA00001947"/>
    </source>
</evidence>
<keyword evidence="9" id="KW-1185">Reference proteome</keyword>
<evidence type="ECO:0000313" key="8">
    <source>
        <dbReference type="EMBL" id="MBP1326706.1"/>
    </source>
</evidence>
<dbReference type="RefSeq" id="WP_209705572.1">
    <property type="nucleotide sequence ID" value="NZ_JAFIDA010000001.1"/>
</dbReference>
<dbReference type="InterPro" id="IPR013154">
    <property type="entry name" value="ADH-like_N"/>
</dbReference>
<comment type="similarity">
    <text evidence="2 6">Belongs to the zinc-containing alcohol dehydrogenase family.</text>
</comment>
<dbReference type="SUPFAM" id="SSF51735">
    <property type="entry name" value="NAD(P)-binding Rossmann-fold domains"/>
    <property type="match status" value="1"/>
</dbReference>
<evidence type="ECO:0000256" key="6">
    <source>
        <dbReference type="RuleBase" id="RU361277"/>
    </source>
</evidence>
<comment type="cofactor">
    <cofactor evidence="1 6">
        <name>Zn(2+)</name>
        <dbReference type="ChEBI" id="CHEBI:29105"/>
    </cofactor>
</comment>
<name>A0A940PX22_9MICO</name>
<organism evidence="8 9">
    <name type="scientific">Leucobacter exalbidus</name>
    <dbReference type="NCBI Taxonomy" id="662960"/>
    <lineage>
        <taxon>Bacteria</taxon>
        <taxon>Bacillati</taxon>
        <taxon>Actinomycetota</taxon>
        <taxon>Actinomycetes</taxon>
        <taxon>Micrococcales</taxon>
        <taxon>Microbacteriaceae</taxon>
        <taxon>Leucobacter</taxon>
    </lineage>
</organism>
<dbReference type="Gene3D" id="3.90.180.10">
    <property type="entry name" value="Medium-chain alcohol dehydrogenases, catalytic domain"/>
    <property type="match status" value="1"/>
</dbReference>
<accession>A0A940PX22</accession>
<dbReference type="GO" id="GO:0016491">
    <property type="term" value="F:oxidoreductase activity"/>
    <property type="evidence" value="ECO:0007669"/>
    <property type="project" value="UniProtKB-KW"/>
</dbReference>
<protein>
    <submittedName>
        <fullName evidence="8">Threonine dehydrogenase-like Zn-dependent dehydrogenase</fullName>
    </submittedName>
</protein>
<evidence type="ECO:0000256" key="2">
    <source>
        <dbReference type="ARBA" id="ARBA00008072"/>
    </source>
</evidence>